<dbReference type="AlphaFoldDB" id="A0A7J7FUS4"/>
<accession>A0A7J7FUS4</accession>
<gene>
    <name evidence="1" type="ORF">HYC85_028210</name>
</gene>
<evidence type="ECO:0000313" key="2">
    <source>
        <dbReference type="Proteomes" id="UP000593564"/>
    </source>
</evidence>
<proteinExistence type="predicted"/>
<protein>
    <submittedName>
        <fullName evidence="1">Uncharacterized protein</fullName>
    </submittedName>
</protein>
<dbReference type="EMBL" id="JACBKZ010000014">
    <property type="protein sequence ID" value="KAF5932039.1"/>
    <property type="molecule type" value="Genomic_DNA"/>
</dbReference>
<evidence type="ECO:0000313" key="1">
    <source>
        <dbReference type="EMBL" id="KAF5932039.1"/>
    </source>
</evidence>
<keyword evidence="2" id="KW-1185">Reference proteome</keyword>
<reference evidence="2" key="1">
    <citation type="journal article" date="2020" name="Nat. Commun.">
        <title>Genome assembly of wild tea tree DASZ reveals pedigree and selection history of tea varieties.</title>
        <authorList>
            <person name="Zhang W."/>
            <person name="Zhang Y."/>
            <person name="Qiu H."/>
            <person name="Guo Y."/>
            <person name="Wan H."/>
            <person name="Zhang X."/>
            <person name="Scossa F."/>
            <person name="Alseekh S."/>
            <person name="Zhang Q."/>
            <person name="Wang P."/>
            <person name="Xu L."/>
            <person name="Schmidt M.H."/>
            <person name="Jia X."/>
            <person name="Li D."/>
            <person name="Zhu A."/>
            <person name="Guo F."/>
            <person name="Chen W."/>
            <person name="Ni D."/>
            <person name="Usadel B."/>
            <person name="Fernie A.R."/>
            <person name="Wen W."/>
        </authorList>
    </citation>
    <scope>NUCLEOTIDE SEQUENCE [LARGE SCALE GENOMIC DNA]</scope>
    <source>
        <strain evidence="2">cv. G240</strain>
    </source>
</reference>
<dbReference type="Proteomes" id="UP000593564">
    <property type="component" value="Unassembled WGS sequence"/>
</dbReference>
<name>A0A7J7FUS4_CAMSI</name>
<comment type="caution">
    <text evidence="1">The sequence shown here is derived from an EMBL/GenBank/DDBJ whole genome shotgun (WGS) entry which is preliminary data.</text>
</comment>
<reference evidence="1 2" key="2">
    <citation type="submission" date="2020-07" db="EMBL/GenBank/DDBJ databases">
        <title>Genome assembly of wild tea tree DASZ reveals pedigree and selection history of tea varieties.</title>
        <authorList>
            <person name="Zhang W."/>
        </authorList>
    </citation>
    <scope>NUCLEOTIDE SEQUENCE [LARGE SCALE GENOMIC DNA]</scope>
    <source>
        <strain evidence="2">cv. G240</strain>
        <tissue evidence="1">Leaf</tissue>
    </source>
</reference>
<sequence>MRTAYKYRLDRLNWNKTFHVCLFKNGLMVLLASRLRRGFSTCRRSRTPREGESRSVHLGSLQLRTLKCHGS</sequence>
<organism evidence="1 2">
    <name type="scientific">Camellia sinensis</name>
    <name type="common">Tea plant</name>
    <name type="synonym">Thea sinensis</name>
    <dbReference type="NCBI Taxonomy" id="4442"/>
    <lineage>
        <taxon>Eukaryota</taxon>
        <taxon>Viridiplantae</taxon>
        <taxon>Streptophyta</taxon>
        <taxon>Embryophyta</taxon>
        <taxon>Tracheophyta</taxon>
        <taxon>Spermatophyta</taxon>
        <taxon>Magnoliopsida</taxon>
        <taxon>eudicotyledons</taxon>
        <taxon>Gunneridae</taxon>
        <taxon>Pentapetalae</taxon>
        <taxon>asterids</taxon>
        <taxon>Ericales</taxon>
        <taxon>Theaceae</taxon>
        <taxon>Camellia</taxon>
    </lineage>
</organism>